<evidence type="ECO:0000256" key="1">
    <source>
        <dbReference type="ARBA" id="ARBA00009776"/>
    </source>
</evidence>
<dbReference type="NCBIfam" id="TIGR00041">
    <property type="entry name" value="DTMP_kinase"/>
    <property type="match status" value="1"/>
</dbReference>
<keyword evidence="11" id="KW-1185">Reference proteome</keyword>
<dbReference type="SUPFAM" id="SSF52540">
    <property type="entry name" value="P-loop containing nucleoside triphosphate hydrolases"/>
    <property type="match status" value="1"/>
</dbReference>
<evidence type="ECO:0000256" key="5">
    <source>
        <dbReference type="ARBA" id="ARBA00022777"/>
    </source>
</evidence>
<organism evidence="10 11">
    <name type="scientific">Treponema primitia (strain ATCC BAA-887 / DSM 12427 / ZAS-2)</name>
    <dbReference type="NCBI Taxonomy" id="545694"/>
    <lineage>
        <taxon>Bacteria</taxon>
        <taxon>Pseudomonadati</taxon>
        <taxon>Spirochaetota</taxon>
        <taxon>Spirochaetia</taxon>
        <taxon>Spirochaetales</taxon>
        <taxon>Treponemataceae</taxon>
        <taxon>Treponema</taxon>
    </lineage>
</organism>
<dbReference type="PANTHER" id="PTHR10344:SF4">
    <property type="entry name" value="UMP-CMP KINASE 2, MITOCHONDRIAL"/>
    <property type="match status" value="1"/>
</dbReference>
<evidence type="ECO:0000256" key="6">
    <source>
        <dbReference type="ARBA" id="ARBA00022840"/>
    </source>
</evidence>
<dbReference type="Proteomes" id="UP000009223">
    <property type="component" value="Chromosome"/>
</dbReference>
<feature type="domain" description="Thymidylate kinase-like" evidence="9">
    <location>
        <begin position="10"/>
        <end position="197"/>
    </location>
</feature>
<dbReference type="STRING" id="545694.TREPR_2634"/>
<gene>
    <name evidence="8 10" type="primary">tmk</name>
    <name evidence="10" type="ordered locus">TREPR_2634</name>
</gene>
<keyword evidence="3 8" id="KW-0545">Nucleotide biosynthesis</keyword>
<reference evidence="11" key="1">
    <citation type="submission" date="2009-12" db="EMBL/GenBank/DDBJ databases">
        <title>Complete sequence of Treponema primitia strain ZAS-2.</title>
        <authorList>
            <person name="Tetu S.G."/>
            <person name="Matson E."/>
            <person name="Ren Q."/>
            <person name="Seshadri R."/>
            <person name="Elbourne L."/>
            <person name="Hassan K.A."/>
            <person name="Durkin A."/>
            <person name="Radune D."/>
            <person name="Mohamoud Y."/>
            <person name="Shay R."/>
            <person name="Jin S."/>
            <person name="Zhang X."/>
            <person name="Lucey K."/>
            <person name="Ballor N.R."/>
            <person name="Ottesen E."/>
            <person name="Rosenthal R."/>
            <person name="Allen A."/>
            <person name="Leadbetter J.R."/>
            <person name="Paulsen I.T."/>
        </authorList>
    </citation>
    <scope>NUCLEOTIDE SEQUENCE [LARGE SCALE GENOMIC DNA]</scope>
    <source>
        <strain evidence="11">ATCC BAA-887 / DSM 12427 / ZAS-2</strain>
    </source>
</reference>
<dbReference type="OrthoDB" id="9774907at2"/>
<evidence type="ECO:0000256" key="8">
    <source>
        <dbReference type="HAMAP-Rule" id="MF_00165"/>
    </source>
</evidence>
<evidence type="ECO:0000256" key="7">
    <source>
        <dbReference type="ARBA" id="ARBA00048743"/>
    </source>
</evidence>
<evidence type="ECO:0000256" key="4">
    <source>
        <dbReference type="ARBA" id="ARBA00022741"/>
    </source>
</evidence>
<evidence type="ECO:0000256" key="3">
    <source>
        <dbReference type="ARBA" id="ARBA00022727"/>
    </source>
</evidence>
<dbReference type="InterPro" id="IPR018094">
    <property type="entry name" value="Thymidylate_kinase"/>
</dbReference>
<dbReference type="Pfam" id="PF02223">
    <property type="entry name" value="Thymidylate_kin"/>
    <property type="match status" value="1"/>
</dbReference>
<dbReference type="GO" id="GO:0005524">
    <property type="term" value="F:ATP binding"/>
    <property type="evidence" value="ECO:0007669"/>
    <property type="project" value="UniProtKB-UniRule"/>
</dbReference>
<dbReference type="InterPro" id="IPR027417">
    <property type="entry name" value="P-loop_NTPase"/>
</dbReference>
<evidence type="ECO:0000259" key="9">
    <source>
        <dbReference type="Pfam" id="PF02223"/>
    </source>
</evidence>
<dbReference type="CDD" id="cd01672">
    <property type="entry name" value="TMPK"/>
    <property type="match status" value="1"/>
</dbReference>
<evidence type="ECO:0000256" key="2">
    <source>
        <dbReference type="ARBA" id="ARBA00022679"/>
    </source>
</evidence>
<sequence>MIIISNFVVLEGGDGSGTTTQMGQIRRRFAADPNLPVFHGDFEPTAGPIGVLIREALGGKLPLQPETLAALFSADRREHLYGSGGVVERCGQGELVVSDRYTPSSLVYQGITCGEEPPELLNRDFPGPELLFFLDIDPDIAVKRMENRPSREIFEYRDFQVQVRRRYREILPRFADGGVRVVTINASQSPEKVGEEIWTAMEKMPIFKGAGDRVAGKDGAS</sequence>
<comment type="similarity">
    <text evidence="1 8">Belongs to the thymidylate kinase family.</text>
</comment>
<dbReference type="Gene3D" id="3.40.50.300">
    <property type="entry name" value="P-loop containing nucleotide triphosphate hydrolases"/>
    <property type="match status" value="1"/>
</dbReference>
<proteinExistence type="inferred from homology"/>
<protein>
    <recommendedName>
        <fullName evidence="8">Thymidylate kinase</fullName>
        <ecNumber evidence="8">2.7.4.9</ecNumber>
    </recommendedName>
    <alternativeName>
        <fullName evidence="8">dTMP kinase</fullName>
    </alternativeName>
</protein>
<dbReference type="eggNOG" id="COG0125">
    <property type="taxonomic scope" value="Bacteria"/>
</dbReference>
<dbReference type="EMBL" id="CP001843">
    <property type="protein sequence ID" value="AEF86884.1"/>
    <property type="molecule type" value="Genomic_DNA"/>
</dbReference>
<dbReference type="GO" id="GO:0005737">
    <property type="term" value="C:cytoplasm"/>
    <property type="evidence" value="ECO:0007669"/>
    <property type="project" value="TreeGrafter"/>
</dbReference>
<keyword evidence="2 8" id="KW-0808">Transferase</keyword>
<dbReference type="GO" id="GO:0006233">
    <property type="term" value="P:dTDP biosynthetic process"/>
    <property type="evidence" value="ECO:0007669"/>
    <property type="project" value="InterPro"/>
</dbReference>
<dbReference type="KEGG" id="tpi:TREPR_2634"/>
<dbReference type="GO" id="GO:0004798">
    <property type="term" value="F:dTMP kinase activity"/>
    <property type="evidence" value="ECO:0007669"/>
    <property type="project" value="UniProtKB-UniRule"/>
</dbReference>
<keyword evidence="4 8" id="KW-0547">Nucleotide-binding</keyword>
<dbReference type="GO" id="GO:0006227">
    <property type="term" value="P:dUDP biosynthetic process"/>
    <property type="evidence" value="ECO:0007669"/>
    <property type="project" value="TreeGrafter"/>
</dbReference>
<comment type="caution">
    <text evidence="8">Lacks conserved residue(s) required for the propagation of feature annotation.</text>
</comment>
<dbReference type="HAMAP" id="MF_00165">
    <property type="entry name" value="Thymidylate_kinase"/>
    <property type="match status" value="1"/>
</dbReference>
<dbReference type="InterPro" id="IPR039430">
    <property type="entry name" value="Thymidylate_kin-like_dom"/>
</dbReference>
<keyword evidence="5 8" id="KW-0418">Kinase</keyword>
<evidence type="ECO:0000313" key="10">
    <source>
        <dbReference type="EMBL" id="AEF86884.1"/>
    </source>
</evidence>
<dbReference type="GO" id="GO:0006235">
    <property type="term" value="P:dTTP biosynthetic process"/>
    <property type="evidence" value="ECO:0007669"/>
    <property type="project" value="UniProtKB-UniRule"/>
</dbReference>
<keyword evidence="6 8" id="KW-0067">ATP-binding</keyword>
<name>F5YR98_TREPZ</name>
<reference evidence="10 11" key="2">
    <citation type="journal article" date="2011" name="ISME J.">
        <title>RNA-seq reveals cooperative metabolic interactions between two termite-gut spirochete species in co-culture.</title>
        <authorList>
            <person name="Rosenthal A.Z."/>
            <person name="Matson E.G."/>
            <person name="Eldar A."/>
            <person name="Leadbetter J.R."/>
        </authorList>
    </citation>
    <scope>NUCLEOTIDE SEQUENCE [LARGE SCALE GENOMIC DNA]</scope>
    <source>
        <strain evidence="11">ATCC BAA-887 / DSM 12427 / ZAS-2</strain>
    </source>
</reference>
<dbReference type="PROSITE" id="PS01331">
    <property type="entry name" value="THYMIDYLATE_KINASE"/>
    <property type="match status" value="1"/>
</dbReference>
<dbReference type="RefSeq" id="WP_015707589.1">
    <property type="nucleotide sequence ID" value="NC_015578.1"/>
</dbReference>
<dbReference type="AlphaFoldDB" id="F5YR98"/>
<comment type="catalytic activity">
    <reaction evidence="7 8">
        <text>dTMP + ATP = dTDP + ADP</text>
        <dbReference type="Rhea" id="RHEA:13517"/>
        <dbReference type="ChEBI" id="CHEBI:30616"/>
        <dbReference type="ChEBI" id="CHEBI:58369"/>
        <dbReference type="ChEBI" id="CHEBI:63528"/>
        <dbReference type="ChEBI" id="CHEBI:456216"/>
        <dbReference type="EC" id="2.7.4.9"/>
    </reaction>
</comment>
<dbReference type="HOGENOM" id="CLU_049131_0_2_12"/>
<evidence type="ECO:0000313" key="11">
    <source>
        <dbReference type="Proteomes" id="UP000009223"/>
    </source>
</evidence>
<comment type="function">
    <text evidence="8">Phosphorylation of dTMP to form dTDP in both de novo and salvage pathways of dTTP synthesis.</text>
</comment>
<dbReference type="InterPro" id="IPR018095">
    <property type="entry name" value="Thymidylate_kin_CS"/>
</dbReference>
<accession>F5YR98</accession>
<dbReference type="EC" id="2.7.4.9" evidence="8"/>
<dbReference type="PANTHER" id="PTHR10344">
    <property type="entry name" value="THYMIDYLATE KINASE"/>
    <property type="match status" value="1"/>
</dbReference>